<dbReference type="InterPro" id="IPR036706">
    <property type="entry name" value="VOMI_sf"/>
</dbReference>
<dbReference type="Pfam" id="PF03762">
    <property type="entry name" value="VOMI"/>
    <property type="match status" value="2"/>
</dbReference>
<evidence type="ECO:0000313" key="1">
    <source>
        <dbReference type="EMBL" id="OQV11968.1"/>
    </source>
</evidence>
<gene>
    <name evidence="1" type="ORF">BV898_13762</name>
</gene>
<protein>
    <submittedName>
        <fullName evidence="1">Vitelline membrane outer layer protein 1-like protein</fullName>
    </submittedName>
</protein>
<reference evidence="2" key="1">
    <citation type="submission" date="2017-01" db="EMBL/GenBank/DDBJ databases">
        <title>Comparative genomics of anhydrobiosis in the tardigrade Hypsibius dujardini.</title>
        <authorList>
            <person name="Yoshida Y."/>
            <person name="Koutsovoulos G."/>
            <person name="Laetsch D."/>
            <person name="Stevens L."/>
            <person name="Kumar S."/>
            <person name="Horikawa D."/>
            <person name="Ishino K."/>
            <person name="Komine S."/>
            <person name="Tomita M."/>
            <person name="Blaxter M."/>
            <person name="Arakawa K."/>
        </authorList>
    </citation>
    <scope>NUCLEOTIDE SEQUENCE [LARGE SCALE GENOMIC DNA]</scope>
    <source>
        <strain evidence="2">Z151</strain>
    </source>
</reference>
<keyword evidence="2" id="KW-1185">Reference proteome</keyword>
<dbReference type="GO" id="GO:0005615">
    <property type="term" value="C:extracellular space"/>
    <property type="evidence" value="ECO:0007669"/>
    <property type="project" value="TreeGrafter"/>
</dbReference>
<evidence type="ECO:0000313" key="2">
    <source>
        <dbReference type="Proteomes" id="UP000192578"/>
    </source>
</evidence>
<sequence length="150" mass="16633">MAYIMTNHVTNWGDWSDFEYCPRGFFVSGMQLKAEGQYVITVKEGPWGYWRRHVRCPGVAVVVSFRHRAEAPLGPRKDDTATNDVEIKCSDGKVFTGNGETYGDWQLRQSCPSGSAICGLSVQIEGSQGRKDDTALNNIKVACCTYTGPK</sequence>
<name>A0A1W0W9X6_HYPEX</name>
<dbReference type="PANTHER" id="PTHR18841">
    <property type="entry name" value="VITELLINE MEMBRANE OUTER LAYER PROTEIN I-RELATED"/>
    <property type="match status" value="1"/>
</dbReference>
<dbReference type="Proteomes" id="UP000192578">
    <property type="component" value="Unassembled WGS sequence"/>
</dbReference>
<dbReference type="Gene3D" id="2.100.10.20">
    <property type="entry name" value="Vitelline membrane outer layer protein I (VOMI)"/>
    <property type="match status" value="2"/>
</dbReference>
<dbReference type="SUPFAM" id="SSF51092">
    <property type="entry name" value="Vitelline membrane outer protein-I (VMO-I)"/>
    <property type="match status" value="1"/>
</dbReference>
<comment type="caution">
    <text evidence="1">The sequence shown here is derived from an EMBL/GenBank/DDBJ whole genome shotgun (WGS) entry which is preliminary data.</text>
</comment>
<organism evidence="1 2">
    <name type="scientific">Hypsibius exemplaris</name>
    <name type="common">Freshwater tardigrade</name>
    <dbReference type="NCBI Taxonomy" id="2072580"/>
    <lineage>
        <taxon>Eukaryota</taxon>
        <taxon>Metazoa</taxon>
        <taxon>Ecdysozoa</taxon>
        <taxon>Tardigrada</taxon>
        <taxon>Eutardigrada</taxon>
        <taxon>Parachela</taxon>
        <taxon>Hypsibioidea</taxon>
        <taxon>Hypsibiidae</taxon>
        <taxon>Hypsibius</taxon>
    </lineage>
</organism>
<proteinExistence type="predicted"/>
<dbReference type="PANTHER" id="PTHR18841:SF0">
    <property type="entry name" value="VITELLINE MEMBRANE OUTER LAYER 1 HOMOLOG A-RELATED"/>
    <property type="match status" value="1"/>
</dbReference>
<dbReference type="InterPro" id="IPR005515">
    <property type="entry name" value="VOMI"/>
</dbReference>
<dbReference type="EMBL" id="MTYJ01000157">
    <property type="protein sequence ID" value="OQV11968.1"/>
    <property type="molecule type" value="Genomic_DNA"/>
</dbReference>
<dbReference type="AlphaFoldDB" id="A0A1W0W9X6"/>
<accession>A0A1W0W9X6</accession>
<dbReference type="OrthoDB" id="6344411at2759"/>